<dbReference type="OrthoDB" id="3577809at2"/>
<evidence type="ECO:0000313" key="2">
    <source>
        <dbReference type="Proteomes" id="UP000255467"/>
    </source>
</evidence>
<gene>
    <name evidence="1" type="ORF">NCTC1934_03817</name>
</gene>
<name>A0A378YQQ1_9NOCA</name>
<dbReference type="EMBL" id="UGRY01000002">
    <property type="protein sequence ID" value="SUA79496.1"/>
    <property type="molecule type" value="Genomic_DNA"/>
</dbReference>
<organism evidence="1 2">
    <name type="scientific">Nocardia otitidiscaviarum</name>
    <dbReference type="NCBI Taxonomy" id="1823"/>
    <lineage>
        <taxon>Bacteria</taxon>
        <taxon>Bacillati</taxon>
        <taxon>Actinomycetota</taxon>
        <taxon>Actinomycetes</taxon>
        <taxon>Mycobacteriales</taxon>
        <taxon>Nocardiaceae</taxon>
        <taxon>Nocardia</taxon>
    </lineage>
</organism>
<keyword evidence="2" id="KW-1185">Reference proteome</keyword>
<reference evidence="1 2" key="1">
    <citation type="submission" date="2018-06" db="EMBL/GenBank/DDBJ databases">
        <authorList>
            <consortium name="Pathogen Informatics"/>
            <person name="Doyle S."/>
        </authorList>
    </citation>
    <scope>NUCLEOTIDE SEQUENCE [LARGE SCALE GENOMIC DNA]</scope>
    <source>
        <strain evidence="1 2">NCTC1934</strain>
    </source>
</reference>
<sequence length="110" mass="11621">MRLQFLGKGGTEGGGCPSLYATDEGTYVVQGWRTDTPGTVEIPHLLLGFALPDTFLGATMTDTGRGTFVLSGASVTDRDVLGQLNIYPDETCVEVAKLGRTFYGNAAGTR</sequence>
<dbReference type="RefSeq" id="WP_039815971.1">
    <property type="nucleotide sequence ID" value="NZ_JARWOO010000290.1"/>
</dbReference>
<accession>A0A378YQQ1</accession>
<dbReference type="AlphaFoldDB" id="A0A378YQQ1"/>
<dbReference type="Proteomes" id="UP000255467">
    <property type="component" value="Unassembled WGS sequence"/>
</dbReference>
<proteinExistence type="predicted"/>
<evidence type="ECO:0000313" key="1">
    <source>
        <dbReference type="EMBL" id="SUA79496.1"/>
    </source>
</evidence>
<protein>
    <submittedName>
        <fullName evidence="1">Uncharacterized protein</fullName>
    </submittedName>
</protein>